<dbReference type="EMBL" id="JAPWTJ010000792">
    <property type="protein sequence ID" value="KAJ8975617.1"/>
    <property type="molecule type" value="Genomic_DNA"/>
</dbReference>
<proteinExistence type="predicted"/>
<dbReference type="Proteomes" id="UP001162164">
    <property type="component" value="Unassembled WGS sequence"/>
</dbReference>
<feature type="transmembrane region" description="Helical" evidence="1">
    <location>
        <begin position="20"/>
        <end position="40"/>
    </location>
</feature>
<gene>
    <name evidence="3" type="ORF">NQ317_000983</name>
    <name evidence="2" type="ORF">NQ317_009046</name>
</gene>
<evidence type="ECO:0000313" key="2">
    <source>
        <dbReference type="EMBL" id="KAJ8975617.1"/>
    </source>
</evidence>
<comment type="caution">
    <text evidence="2">The sequence shown here is derived from an EMBL/GenBank/DDBJ whole genome shotgun (WGS) entry which is preliminary data.</text>
</comment>
<accession>A0ABQ9JD38</accession>
<evidence type="ECO:0000313" key="4">
    <source>
        <dbReference type="Proteomes" id="UP001162164"/>
    </source>
</evidence>
<evidence type="ECO:0000313" key="3">
    <source>
        <dbReference type="EMBL" id="KAJ8979699.1"/>
    </source>
</evidence>
<organism evidence="2 4">
    <name type="scientific">Molorchus minor</name>
    <dbReference type="NCBI Taxonomy" id="1323400"/>
    <lineage>
        <taxon>Eukaryota</taxon>
        <taxon>Metazoa</taxon>
        <taxon>Ecdysozoa</taxon>
        <taxon>Arthropoda</taxon>
        <taxon>Hexapoda</taxon>
        <taxon>Insecta</taxon>
        <taxon>Pterygota</taxon>
        <taxon>Neoptera</taxon>
        <taxon>Endopterygota</taxon>
        <taxon>Coleoptera</taxon>
        <taxon>Polyphaga</taxon>
        <taxon>Cucujiformia</taxon>
        <taxon>Chrysomeloidea</taxon>
        <taxon>Cerambycidae</taxon>
        <taxon>Lamiinae</taxon>
        <taxon>Monochamini</taxon>
        <taxon>Molorchus</taxon>
    </lineage>
</organism>
<keyword evidence="1" id="KW-0812">Transmembrane</keyword>
<evidence type="ECO:0000256" key="1">
    <source>
        <dbReference type="SAM" id="Phobius"/>
    </source>
</evidence>
<keyword evidence="4" id="KW-1185">Reference proteome</keyword>
<dbReference type="EMBL" id="JAPWTJ010000321">
    <property type="protein sequence ID" value="KAJ8979699.1"/>
    <property type="molecule type" value="Genomic_DNA"/>
</dbReference>
<sequence length="46" mass="5699">MKEVVFRLIDVHEVFDMYIYYVYKLIDPEYIFVLPLVVIFKKSRLL</sequence>
<keyword evidence="1" id="KW-0472">Membrane</keyword>
<reference evidence="2" key="1">
    <citation type="journal article" date="2023" name="Insect Mol. Biol.">
        <title>Genome sequencing provides insights into the evolution of gene families encoding plant cell wall-degrading enzymes in longhorned beetles.</title>
        <authorList>
            <person name="Shin N.R."/>
            <person name="Okamura Y."/>
            <person name="Kirsch R."/>
            <person name="Pauchet Y."/>
        </authorList>
    </citation>
    <scope>NUCLEOTIDE SEQUENCE</scope>
    <source>
        <strain evidence="2">MMC_N1</strain>
    </source>
</reference>
<name>A0ABQ9JD38_9CUCU</name>
<protein>
    <submittedName>
        <fullName evidence="2">Uncharacterized protein</fullName>
    </submittedName>
</protein>
<keyword evidence="1" id="KW-1133">Transmembrane helix</keyword>